<dbReference type="GO" id="GO:0097638">
    <property type="term" value="P:L-arginine import across plasma membrane"/>
    <property type="evidence" value="ECO:0007669"/>
    <property type="project" value="TreeGrafter"/>
</dbReference>
<dbReference type="AlphaFoldDB" id="A0A0K2U7Y3"/>
<proteinExistence type="predicted"/>
<dbReference type="Gene3D" id="1.20.1740.10">
    <property type="entry name" value="Amino acid/polyamine transporter I"/>
    <property type="match status" value="1"/>
</dbReference>
<keyword evidence="3 5" id="KW-1133">Transmembrane helix</keyword>
<feature type="transmembrane region" description="Helical" evidence="5">
    <location>
        <begin position="162"/>
        <end position="179"/>
    </location>
</feature>
<dbReference type="PANTHER" id="PTHR43243">
    <property type="entry name" value="INNER MEMBRANE TRANSPORTER YGJI-RELATED"/>
    <property type="match status" value="1"/>
</dbReference>
<dbReference type="GO" id="GO:0000064">
    <property type="term" value="F:L-ornithine transmembrane transporter activity"/>
    <property type="evidence" value="ECO:0007669"/>
    <property type="project" value="TreeGrafter"/>
</dbReference>
<keyword evidence="2 5" id="KW-0812">Transmembrane</keyword>
<evidence type="ECO:0000256" key="4">
    <source>
        <dbReference type="ARBA" id="ARBA00023136"/>
    </source>
</evidence>
<evidence type="ECO:0000256" key="5">
    <source>
        <dbReference type="SAM" id="Phobius"/>
    </source>
</evidence>
<reference evidence="6" key="1">
    <citation type="submission" date="2014-05" db="EMBL/GenBank/DDBJ databases">
        <authorList>
            <person name="Chronopoulou M."/>
        </authorList>
    </citation>
    <scope>NUCLEOTIDE SEQUENCE</scope>
    <source>
        <tissue evidence="6">Whole organism</tissue>
    </source>
</reference>
<evidence type="ECO:0000256" key="2">
    <source>
        <dbReference type="ARBA" id="ARBA00022692"/>
    </source>
</evidence>
<name>A0A0K2U7Y3_LEPSM</name>
<feature type="transmembrane region" description="Helical" evidence="5">
    <location>
        <begin position="292"/>
        <end position="319"/>
    </location>
</feature>
<dbReference type="GO" id="GO:0061459">
    <property type="term" value="F:L-arginine transmembrane transporter activity"/>
    <property type="evidence" value="ECO:0007669"/>
    <property type="project" value="TreeGrafter"/>
</dbReference>
<keyword evidence="4 5" id="KW-0472">Membrane</keyword>
<organism evidence="6">
    <name type="scientific">Lepeophtheirus salmonis</name>
    <name type="common">Salmon louse</name>
    <name type="synonym">Caligus salmonis</name>
    <dbReference type="NCBI Taxonomy" id="72036"/>
    <lineage>
        <taxon>Eukaryota</taxon>
        <taxon>Metazoa</taxon>
        <taxon>Ecdysozoa</taxon>
        <taxon>Arthropoda</taxon>
        <taxon>Crustacea</taxon>
        <taxon>Multicrustacea</taxon>
        <taxon>Hexanauplia</taxon>
        <taxon>Copepoda</taxon>
        <taxon>Siphonostomatoida</taxon>
        <taxon>Caligidae</taxon>
        <taxon>Lepeophtheirus</taxon>
    </lineage>
</organism>
<feature type="transmembrane region" description="Helical" evidence="5">
    <location>
        <begin position="63"/>
        <end position="82"/>
    </location>
</feature>
<evidence type="ECO:0000256" key="3">
    <source>
        <dbReference type="ARBA" id="ARBA00022989"/>
    </source>
</evidence>
<dbReference type="GO" id="GO:0015189">
    <property type="term" value="F:L-lysine transmembrane transporter activity"/>
    <property type="evidence" value="ECO:0007669"/>
    <property type="project" value="TreeGrafter"/>
</dbReference>
<comment type="subcellular location">
    <subcellularLocation>
        <location evidence="1">Membrane</location>
        <topology evidence="1">Multi-pass membrane protein</topology>
    </subcellularLocation>
</comment>
<sequence length="482" mass="52785">MKYFEEFLRRVKRKKIIETNTPSQLKKCLRLFDLTALGVGSTLGVGIYILSGQISKTEAGPGVVISFLIAAIASFFSGLSYAEFGARVPKAGSAYIYSYVCVGEFIAFIIGWSMLLSYGIGASSVAKGFTKNLNSITNGKVEVFLENFPLVTGEIFEKNLDIISFLLIMVLTIILALGVKESTIINNLLTTVNIAIVLFVFIAGGINVNFENWNISMEELKNNYTNDCPLCTEENNCVSEEYDTVCGSGGFFPYGFSGIIKGAGTAFYGFVGFDVIATLGEEVINPKRDIPLSIILALLCVFISYFGVSSIVTLCLPYFMQDSDAPLPKVFESIGLNWAVIIIQIGAFFGLFASLIGALIPLPRVIWAMASDGLVFKFLSKVHLKFQTPIYATLISGSIAAIMAAIFNLQSLVDLMSIGTLLGYTMVSTCILILRNCFLFASTTCRTDWFSFSLFKQKIFFISIILSHCNSTEWSCHPCLCI</sequence>
<feature type="transmembrane region" description="Helical" evidence="5">
    <location>
        <begin position="339"/>
        <end position="367"/>
    </location>
</feature>
<dbReference type="FunFam" id="1.20.1740.10:FF:000010">
    <property type="entry name" value="probable cationic amino acid transporter"/>
    <property type="match status" value="1"/>
</dbReference>
<feature type="transmembrane region" description="Helical" evidence="5">
    <location>
        <begin position="191"/>
        <end position="210"/>
    </location>
</feature>
<dbReference type="PANTHER" id="PTHR43243:SF105">
    <property type="entry name" value="CATIONIC AMINO ACID TRANSPORTER C-TERMINAL DOMAIN-CONTAINING PROTEIN"/>
    <property type="match status" value="1"/>
</dbReference>
<feature type="transmembrane region" description="Helical" evidence="5">
    <location>
        <begin position="415"/>
        <end position="434"/>
    </location>
</feature>
<dbReference type="InterPro" id="IPR002293">
    <property type="entry name" value="AA/rel_permease1"/>
</dbReference>
<dbReference type="EMBL" id="HACA01016998">
    <property type="protein sequence ID" value="CDW34359.1"/>
    <property type="molecule type" value="Transcribed_RNA"/>
</dbReference>
<feature type="transmembrane region" description="Helical" evidence="5">
    <location>
        <begin position="259"/>
        <end position="280"/>
    </location>
</feature>
<dbReference type="GO" id="GO:0005886">
    <property type="term" value="C:plasma membrane"/>
    <property type="evidence" value="ECO:0007669"/>
    <property type="project" value="TreeGrafter"/>
</dbReference>
<feature type="transmembrane region" description="Helical" evidence="5">
    <location>
        <begin position="31"/>
        <end position="51"/>
    </location>
</feature>
<evidence type="ECO:0000313" key="6">
    <source>
        <dbReference type="EMBL" id="CDW34359.1"/>
    </source>
</evidence>
<feature type="transmembrane region" description="Helical" evidence="5">
    <location>
        <begin position="388"/>
        <end position="409"/>
    </location>
</feature>
<dbReference type="Pfam" id="PF13520">
    <property type="entry name" value="AA_permease_2"/>
    <property type="match status" value="1"/>
</dbReference>
<dbReference type="OrthoDB" id="3900342at2759"/>
<gene>
    <name evidence="6" type="primary">slc7a2</name>
</gene>
<feature type="transmembrane region" description="Helical" evidence="5">
    <location>
        <begin position="94"/>
        <end position="115"/>
    </location>
</feature>
<dbReference type="PIRSF" id="PIRSF006060">
    <property type="entry name" value="AA_transporter"/>
    <property type="match status" value="1"/>
</dbReference>
<accession>A0A0K2U7Y3</accession>
<evidence type="ECO:0000256" key="1">
    <source>
        <dbReference type="ARBA" id="ARBA00004141"/>
    </source>
</evidence>
<protein>
    <submittedName>
        <fullName evidence="6">Solute carrier family 7 (Cationic amino acid transporter, y+ system), member 2 [Ciona intestinalis]</fullName>
    </submittedName>
</protein>